<dbReference type="AlphaFoldDB" id="A0A291P894"/>
<dbReference type="Proteomes" id="UP000219993">
    <property type="component" value="Chromosome"/>
</dbReference>
<accession>A0A291P894</accession>
<feature type="region of interest" description="Disordered" evidence="1">
    <location>
        <begin position="300"/>
        <end position="379"/>
    </location>
</feature>
<reference evidence="3 4" key="1">
    <citation type="journal article" date="2017" name="Sci. Rep.">
        <title>Revealing the Saline Adaptation Strategies of the Halophilic Bacterium Halomonas beimenensis through High-throughput Omics and Transposon Mutagenesis Approaches.</title>
        <authorList>
            <person name="Chen Y.H."/>
            <person name="Lin S.S."/>
            <person name="Shyu Y.T."/>
        </authorList>
    </citation>
    <scope>NUCLEOTIDE SEQUENCE [LARGE SCALE GENOMIC DNA]</scope>
    <source>
        <strain evidence="3 4">NTU-111</strain>
    </source>
</reference>
<proteinExistence type="predicted"/>
<evidence type="ECO:0000313" key="3">
    <source>
        <dbReference type="EMBL" id="ATJ83078.1"/>
    </source>
</evidence>
<dbReference type="KEGG" id="hbe:BEI_2091"/>
<keyword evidence="4" id="KW-1185">Reference proteome</keyword>
<feature type="compositionally biased region" description="Low complexity" evidence="1">
    <location>
        <begin position="334"/>
        <end position="351"/>
    </location>
</feature>
<feature type="domain" description="Wadjet protein JetD C-terminal" evidence="2">
    <location>
        <begin position="183"/>
        <end position="294"/>
    </location>
</feature>
<name>A0A291P894_9GAMM</name>
<gene>
    <name evidence="3" type="ORF">BEI_2091</name>
</gene>
<evidence type="ECO:0000313" key="4">
    <source>
        <dbReference type="Proteomes" id="UP000219993"/>
    </source>
</evidence>
<organism evidence="3 4">
    <name type="scientific">Halomonas beimenensis</name>
    <dbReference type="NCBI Taxonomy" id="475662"/>
    <lineage>
        <taxon>Bacteria</taxon>
        <taxon>Pseudomonadati</taxon>
        <taxon>Pseudomonadota</taxon>
        <taxon>Gammaproteobacteria</taxon>
        <taxon>Oceanospirillales</taxon>
        <taxon>Halomonadaceae</taxon>
        <taxon>Halomonas</taxon>
    </lineage>
</organism>
<evidence type="ECO:0000256" key="1">
    <source>
        <dbReference type="SAM" id="MobiDB-lite"/>
    </source>
</evidence>
<dbReference type="OrthoDB" id="322908at2"/>
<dbReference type="EMBL" id="CP021435">
    <property type="protein sequence ID" value="ATJ83078.1"/>
    <property type="molecule type" value="Genomic_DNA"/>
</dbReference>
<dbReference type="Pfam" id="PF09983">
    <property type="entry name" value="JetD_C"/>
    <property type="match status" value="1"/>
</dbReference>
<sequence length="379" mass="41523">MNGEHDAVRAVRAWLEADWSRHFLRQGGKRWRSDTLVRDLKRRGVCDSELAAWQALAVLRHQGVLDAPAALDHRLSVRMGLSEGERHRLIQSLPRPDAALGLEGDLAVAWSRAREAGLADWSLDDQCRLVEGLRRLAADLPAAYDLGAYRASARYLLGSAKLLQALPAELVRAFGIEPRDFRPMPTWLLAEAPEVPQGLLLIENPQSFEQARRLGVGDRLALVCGFGYGLALGEALADVDRVRLVGERPPRQGLARLLSLPSQTYWGDLDPEGLRLYRALKRRLPRLCLSALMAPMAEGLEAEGGPPSASPDRQGGAAGQRRRGERARSGMAGGCPRARAGRRASGPGSRGTLAGRSRGRVRRPQPLASTRLRPRCLAW</sequence>
<protein>
    <recommendedName>
        <fullName evidence="2">Wadjet protein JetD C-terminal domain-containing protein</fullName>
    </recommendedName>
</protein>
<dbReference type="InterPro" id="IPR024534">
    <property type="entry name" value="JetD_C"/>
</dbReference>
<evidence type="ECO:0000259" key="2">
    <source>
        <dbReference type="Pfam" id="PF09983"/>
    </source>
</evidence>
<dbReference type="RefSeq" id="WP_097789453.1">
    <property type="nucleotide sequence ID" value="NZ_CP021435.1"/>
</dbReference>